<evidence type="ECO:0000256" key="1">
    <source>
        <dbReference type="SAM" id="MobiDB-lite"/>
    </source>
</evidence>
<dbReference type="OrthoDB" id="15218at2"/>
<name>A0A418MEF6_9BACT</name>
<feature type="compositionally biased region" description="Basic and acidic residues" evidence="1">
    <location>
        <begin position="513"/>
        <end position="532"/>
    </location>
</feature>
<dbReference type="AlphaFoldDB" id="A0A418MEF6"/>
<reference evidence="4 5" key="1">
    <citation type="submission" date="2018-08" db="EMBL/GenBank/DDBJ databases">
        <title>Fibrisoma montanum sp. nov., isolated from Danxia mountain soil.</title>
        <authorList>
            <person name="Huang Y."/>
        </authorList>
    </citation>
    <scope>NUCLEOTIDE SEQUENCE [LARGE SCALE GENOMIC DNA]</scope>
    <source>
        <strain evidence="4 5">HYT19</strain>
    </source>
</reference>
<feature type="region of interest" description="Disordered" evidence="1">
    <location>
        <begin position="485"/>
        <end position="568"/>
    </location>
</feature>
<feature type="transmembrane region" description="Helical" evidence="2">
    <location>
        <begin position="20"/>
        <end position="41"/>
    </location>
</feature>
<evidence type="ECO:0000256" key="2">
    <source>
        <dbReference type="SAM" id="Phobius"/>
    </source>
</evidence>
<dbReference type="Proteomes" id="UP000283523">
    <property type="component" value="Unassembled WGS sequence"/>
</dbReference>
<dbReference type="Gene3D" id="3.30.2010.10">
    <property type="entry name" value="Metalloproteases ('zincins'), catalytic domain"/>
    <property type="match status" value="1"/>
</dbReference>
<dbReference type="Pfam" id="PF05569">
    <property type="entry name" value="Peptidase_M56"/>
    <property type="match status" value="1"/>
</dbReference>
<feature type="domain" description="Peptidase M56" evidence="3">
    <location>
        <begin position="43"/>
        <end position="312"/>
    </location>
</feature>
<dbReference type="PANTHER" id="PTHR34978:SF3">
    <property type="entry name" value="SLR0241 PROTEIN"/>
    <property type="match status" value="1"/>
</dbReference>
<evidence type="ECO:0000259" key="3">
    <source>
        <dbReference type="Pfam" id="PF05569"/>
    </source>
</evidence>
<dbReference type="InterPro" id="IPR008756">
    <property type="entry name" value="Peptidase_M56"/>
</dbReference>
<keyword evidence="5" id="KW-1185">Reference proteome</keyword>
<proteinExistence type="predicted"/>
<keyword evidence="2" id="KW-0472">Membrane</keyword>
<organism evidence="4 5">
    <name type="scientific">Fibrisoma montanum</name>
    <dbReference type="NCBI Taxonomy" id="2305895"/>
    <lineage>
        <taxon>Bacteria</taxon>
        <taxon>Pseudomonadati</taxon>
        <taxon>Bacteroidota</taxon>
        <taxon>Cytophagia</taxon>
        <taxon>Cytophagales</taxon>
        <taxon>Spirosomataceae</taxon>
        <taxon>Fibrisoma</taxon>
    </lineage>
</organism>
<protein>
    <submittedName>
        <fullName evidence="4">Peptidase M56 BlaR1</fullName>
    </submittedName>
</protein>
<evidence type="ECO:0000313" key="5">
    <source>
        <dbReference type="Proteomes" id="UP000283523"/>
    </source>
</evidence>
<feature type="transmembrane region" description="Helical" evidence="2">
    <location>
        <begin position="53"/>
        <end position="72"/>
    </location>
</feature>
<dbReference type="EMBL" id="QXED01000002">
    <property type="protein sequence ID" value="RIV25171.1"/>
    <property type="molecule type" value="Genomic_DNA"/>
</dbReference>
<keyword evidence="2" id="KW-0812">Transmembrane</keyword>
<dbReference type="CDD" id="cd07341">
    <property type="entry name" value="M56_BlaR1_MecR1_like"/>
    <property type="match status" value="1"/>
</dbReference>
<keyword evidence="2" id="KW-1133">Transmembrane helix</keyword>
<comment type="caution">
    <text evidence="4">The sequence shown here is derived from an EMBL/GenBank/DDBJ whole genome shotgun (WGS) entry which is preliminary data.</text>
</comment>
<feature type="compositionally biased region" description="Basic and acidic residues" evidence="1">
    <location>
        <begin position="485"/>
        <end position="503"/>
    </location>
</feature>
<feature type="transmembrane region" description="Helical" evidence="2">
    <location>
        <begin position="123"/>
        <end position="146"/>
    </location>
</feature>
<feature type="compositionally biased region" description="Basic and acidic residues" evidence="1">
    <location>
        <begin position="547"/>
        <end position="568"/>
    </location>
</feature>
<accession>A0A418MEF6</accession>
<dbReference type="InterPro" id="IPR052173">
    <property type="entry name" value="Beta-lactam_resp_regulator"/>
</dbReference>
<dbReference type="RefSeq" id="WP_119667057.1">
    <property type="nucleotide sequence ID" value="NZ_QXED01000002.1"/>
</dbReference>
<gene>
    <name evidence="4" type="ORF">DYU11_07610</name>
</gene>
<sequence length="653" mass="74334">MNRFLFDLPLSPEFIQALSWTLLHSLWQGLVLAILTGLVLLTLRKARPALRYHVLLALLGLFMAVSAVTFWLEYPQTADTIVQYAEQPGTEISSRQAGKTDLWPDRERQITHLMDFGSRHAPLIVAVWFVVFLLKTLKAGMGLYSIHWLRHHGTRPVSREWAERVTELARRLKLRQAVLFAESERVTVPLVVGFLRPLILVPAGFLTQLPYQQVEAILLHELAHIHRKDYLVNLFQSLAEHIFFFNPAVLWLSYLLRQEREHCCDELAIGVTQNRKSFVEALVQFQEYKLMQPVHTLAFAGRRNHLLDRIKRIMYNNNKPLEAVEKVFVSTSLLAITLLSVAFSPTSPSAAPQPKAPSLPVRQTVVISSPSPVAPTAAIVTPPATPIVTPKAAKAASVVTPPAVADTIQPGTKKKQVGKALSTYHMSFNGKRYEIVEQDGKITGLTIDGTVIAEDKIESYRSELEPVMAQVREHQKQAELHRAYAEEHRREAEEHRRQAEVQRAEAQAQRVTARRDAEEMRTQAEKNRKEAQAMRASQEQYRAQADAARRQADEARQMAQVRRREADEHRAKAEAHRAEYEKMQNGLITDLIQEGVIQSKENMSYRLNEDELVVNGQKQSDALHQKLKNKYLKESKGELFHNWQGKSGIMYSR</sequence>
<evidence type="ECO:0000313" key="4">
    <source>
        <dbReference type="EMBL" id="RIV25171.1"/>
    </source>
</evidence>
<dbReference type="PANTHER" id="PTHR34978">
    <property type="entry name" value="POSSIBLE SENSOR-TRANSDUCER PROTEIN BLAR"/>
    <property type="match status" value="1"/>
</dbReference>